<dbReference type="VEuPathDB" id="FungiDB:LEMA_P067360.1"/>
<gene>
    <name evidence="1" type="ORF">LEMA_P067360.1</name>
</gene>
<dbReference type="Pfam" id="PF15610">
    <property type="entry name" value="PRTase_3"/>
    <property type="match status" value="1"/>
</dbReference>
<dbReference type="eggNOG" id="ENOG502SXIH">
    <property type="taxonomic scope" value="Eukaryota"/>
</dbReference>
<dbReference type="AlphaFoldDB" id="E4ZIV8"/>
<dbReference type="GeneID" id="13287835"/>
<dbReference type="RefSeq" id="XP_003834593.1">
    <property type="nucleotide sequence ID" value="XM_003834545.1"/>
</dbReference>
<accession>E4ZIV8</accession>
<reference evidence="2" key="1">
    <citation type="journal article" date="2011" name="Nat. Commun.">
        <title>Effector diversification within compartments of the Leptosphaeria maculans genome affected by Repeat-Induced Point mutations.</title>
        <authorList>
            <person name="Rouxel T."/>
            <person name="Grandaubert J."/>
            <person name="Hane J.K."/>
            <person name="Hoede C."/>
            <person name="van de Wouw A.P."/>
            <person name="Couloux A."/>
            <person name="Dominguez V."/>
            <person name="Anthouard V."/>
            <person name="Bally P."/>
            <person name="Bourras S."/>
            <person name="Cozijnsen A.J."/>
            <person name="Ciuffetti L.M."/>
            <person name="Degrave A."/>
            <person name="Dilmaghani A."/>
            <person name="Duret L."/>
            <person name="Fudal I."/>
            <person name="Goodwin S.B."/>
            <person name="Gout L."/>
            <person name="Glaser N."/>
            <person name="Linglin J."/>
            <person name="Kema G.H.J."/>
            <person name="Lapalu N."/>
            <person name="Lawrence C.B."/>
            <person name="May K."/>
            <person name="Meyer M."/>
            <person name="Ollivier B."/>
            <person name="Poulain J."/>
            <person name="Schoch C.L."/>
            <person name="Simon A."/>
            <person name="Spatafora J.W."/>
            <person name="Stachowiak A."/>
            <person name="Turgeon B.G."/>
            <person name="Tyler B.M."/>
            <person name="Vincent D."/>
            <person name="Weissenbach J."/>
            <person name="Amselem J."/>
            <person name="Quesneville H."/>
            <person name="Oliver R.P."/>
            <person name="Wincker P."/>
            <person name="Balesdent M.-H."/>
            <person name="Howlett B.J."/>
        </authorList>
    </citation>
    <scope>NUCLEOTIDE SEQUENCE [LARGE SCALE GENOMIC DNA]</scope>
    <source>
        <strain evidence="2">JN3 / isolate v23.1.3 / race Av1-4-5-6-7-8</strain>
    </source>
</reference>
<dbReference type="InParanoid" id="E4ZIV8"/>
<sequence>MVPEVCSLYQFAGEGNTPYPFSIQDYQRYVYGDDKRAHQFGTDLAKAFIATRTSNQSFTHDIAVAVLSDSIPTATHGLRRHFVAYLNRHLISLNARPVLTIDVFSVGQDAGVLQDVTKENSKDLYHIDVTRLAGRSLIVLGDIRTAHTREDHMTQSLRNLNLDNPIVFAYIAAVEGLQHTAGLTSLMALIVGPTIKDIETIAQAANFTMNQSFVHYLLGRDYAGFCSFVRRQDDFFARLLLDYAIAGLYYNDEDYRQNFDFLLWEVEARESV</sequence>
<dbReference type="EMBL" id="FP929072">
    <property type="protein sequence ID" value="CBX91228.1"/>
    <property type="molecule type" value="Genomic_DNA"/>
</dbReference>
<dbReference type="Proteomes" id="UP000002668">
    <property type="component" value="Genome"/>
</dbReference>
<dbReference type="OrthoDB" id="9986683at2759"/>
<evidence type="ECO:0000313" key="2">
    <source>
        <dbReference type="Proteomes" id="UP000002668"/>
    </source>
</evidence>
<protein>
    <submittedName>
        <fullName evidence="1">Uncharacterized protein</fullName>
    </submittedName>
</protein>
<organism evidence="2">
    <name type="scientific">Leptosphaeria maculans (strain JN3 / isolate v23.1.3 / race Av1-4-5-6-7-8)</name>
    <name type="common">Blackleg fungus</name>
    <name type="synonym">Phoma lingam</name>
    <dbReference type="NCBI Taxonomy" id="985895"/>
    <lineage>
        <taxon>Eukaryota</taxon>
        <taxon>Fungi</taxon>
        <taxon>Dikarya</taxon>
        <taxon>Ascomycota</taxon>
        <taxon>Pezizomycotina</taxon>
        <taxon>Dothideomycetes</taxon>
        <taxon>Pleosporomycetidae</taxon>
        <taxon>Pleosporales</taxon>
        <taxon>Pleosporineae</taxon>
        <taxon>Leptosphaeriaceae</taxon>
        <taxon>Plenodomus</taxon>
        <taxon>Plenodomus lingam/Leptosphaeria maculans species complex</taxon>
    </lineage>
</organism>
<proteinExistence type="predicted"/>
<name>E4ZIV8_LEPMJ</name>
<dbReference type="STRING" id="985895.E4ZIV8"/>
<evidence type="ECO:0000313" key="1">
    <source>
        <dbReference type="EMBL" id="CBX91228.1"/>
    </source>
</evidence>
<dbReference type="OMA" id="FVMNECF"/>
<dbReference type="HOGENOM" id="CLU_091742_0_0_1"/>
<keyword evidence="2" id="KW-1185">Reference proteome</keyword>
<dbReference type="InterPro" id="IPR028944">
    <property type="entry name" value="PRTase_ComF-like"/>
</dbReference>